<proteinExistence type="predicted"/>
<protein>
    <submittedName>
        <fullName evidence="2">Secreted protein</fullName>
    </submittedName>
</protein>
<evidence type="ECO:0000313" key="1">
    <source>
        <dbReference type="Proteomes" id="UP000046393"/>
    </source>
</evidence>
<evidence type="ECO:0000313" key="2">
    <source>
        <dbReference type="WBParaSite" id="SMUV_0000813701-mRNA-1"/>
    </source>
</evidence>
<name>A0A0N5ATI1_9BILA</name>
<accession>A0A0N5ATI1</accession>
<dbReference type="AlphaFoldDB" id="A0A0N5ATI1"/>
<dbReference type="Proteomes" id="UP000046393">
    <property type="component" value="Unplaced"/>
</dbReference>
<sequence>MLYKKVLRSNNLSKVVLVAQYRTAKIILTRIALLVMAVATPVAADTASAVAAAEEKSFRAGYILYCLR</sequence>
<keyword evidence="1" id="KW-1185">Reference proteome</keyword>
<dbReference type="WBParaSite" id="SMUV_0000813701-mRNA-1">
    <property type="protein sequence ID" value="SMUV_0000813701-mRNA-1"/>
    <property type="gene ID" value="SMUV_0000813701"/>
</dbReference>
<reference evidence="2" key="1">
    <citation type="submission" date="2017-02" db="UniProtKB">
        <authorList>
            <consortium name="WormBaseParasite"/>
        </authorList>
    </citation>
    <scope>IDENTIFICATION</scope>
</reference>
<organism evidence="1 2">
    <name type="scientific">Syphacia muris</name>
    <dbReference type="NCBI Taxonomy" id="451379"/>
    <lineage>
        <taxon>Eukaryota</taxon>
        <taxon>Metazoa</taxon>
        <taxon>Ecdysozoa</taxon>
        <taxon>Nematoda</taxon>
        <taxon>Chromadorea</taxon>
        <taxon>Rhabditida</taxon>
        <taxon>Spirurina</taxon>
        <taxon>Oxyuridomorpha</taxon>
        <taxon>Oxyuroidea</taxon>
        <taxon>Oxyuridae</taxon>
        <taxon>Syphacia</taxon>
    </lineage>
</organism>